<evidence type="ECO:0000259" key="4">
    <source>
        <dbReference type="Pfam" id="PF01420"/>
    </source>
</evidence>
<keyword evidence="3" id="KW-0238">DNA-binding</keyword>
<dbReference type="Proteomes" id="UP000326302">
    <property type="component" value="Unassembled WGS sequence"/>
</dbReference>
<gene>
    <name evidence="5" type="ORF">DMP03_06975</name>
</gene>
<proteinExistence type="inferred from homology"/>
<dbReference type="InterPro" id="IPR052021">
    <property type="entry name" value="Type-I_RS_S_subunit"/>
</dbReference>
<dbReference type="GO" id="GO:0003677">
    <property type="term" value="F:DNA binding"/>
    <property type="evidence" value="ECO:0007669"/>
    <property type="project" value="UniProtKB-KW"/>
</dbReference>
<dbReference type="GO" id="GO:0009307">
    <property type="term" value="P:DNA restriction-modification system"/>
    <property type="evidence" value="ECO:0007669"/>
    <property type="project" value="UniProtKB-KW"/>
</dbReference>
<dbReference type="Pfam" id="PF01420">
    <property type="entry name" value="Methylase_S"/>
    <property type="match status" value="2"/>
</dbReference>
<dbReference type="AlphaFoldDB" id="A0A5N5UEE5"/>
<organism evidence="5 6">
    <name type="scientific">Halosegnis rubeus</name>
    <dbReference type="NCBI Taxonomy" id="2212850"/>
    <lineage>
        <taxon>Archaea</taxon>
        <taxon>Methanobacteriati</taxon>
        <taxon>Methanobacteriota</taxon>
        <taxon>Stenosarchaea group</taxon>
        <taxon>Halobacteria</taxon>
        <taxon>Halobacteriales</taxon>
        <taxon>Natronomonadaceae</taxon>
        <taxon>Halosegnis</taxon>
    </lineage>
</organism>
<dbReference type="PANTHER" id="PTHR30408:SF12">
    <property type="entry name" value="TYPE I RESTRICTION ENZYME MJAVIII SPECIFICITY SUBUNIT"/>
    <property type="match status" value="1"/>
</dbReference>
<feature type="domain" description="Type I restriction modification DNA specificity" evidence="4">
    <location>
        <begin position="220"/>
        <end position="382"/>
    </location>
</feature>
<dbReference type="CDD" id="cd17266">
    <property type="entry name" value="RMtype1_S_Sau1132ORF3780P-TRD2-CR2_like"/>
    <property type="match status" value="1"/>
</dbReference>
<dbReference type="InterPro" id="IPR044946">
    <property type="entry name" value="Restrct_endonuc_typeI_TRD_sf"/>
</dbReference>
<evidence type="ECO:0000256" key="3">
    <source>
        <dbReference type="ARBA" id="ARBA00023125"/>
    </source>
</evidence>
<sequence>MSEEATLDEFVEDESEVDGEFVETAAGQLPVDWDTKNVNELCALRNGKATNHAEIGEQQFLVYGSNGPIGSYSESNFDGGLIFGRVGAVGEVERVQEPAWVSDNAIQASVTDKCNTDFLYYFLSNKELSSLATKTAQPLLNQSTIGNVTVPSPPLPEQRKIATVLYTVDRAIEKTEETVEQMHTVQQGLLRSLFGKEKQRKKPDIETKTERLGPKQFQIPITWETTEISSIGKVVTGDTPSTDNESNFGGTLPFVTPATLSQGKYVIESSRTLSEAGRNEAKPIPEGSVMMDCIGSDMGKVAISGCEVATNQQINSVVIEDESYLPEFLYYHLQVLSDFIKSQAGQTATPIVNKSSFESFAIFNPPLEEQQEIVDTLSIYDEARHSNIEYLTGLKRLKRGLMQDLLSGTVRTTDTTIEVPDDIAQYG</sequence>
<evidence type="ECO:0000256" key="1">
    <source>
        <dbReference type="ARBA" id="ARBA00010923"/>
    </source>
</evidence>
<dbReference type="EMBL" id="QJOW01000002">
    <property type="protein sequence ID" value="KAB7517095.1"/>
    <property type="molecule type" value="Genomic_DNA"/>
</dbReference>
<reference evidence="5 6" key="1">
    <citation type="submission" date="2019-10" db="EMBL/GenBank/DDBJ databases">
        <title>Unraveling microbial dark matter from salterns through culturing: the case of the genus Halosegnis.</title>
        <authorList>
            <person name="Duran-Viseras A."/>
            <person name="Andrei A.-S."/>
            <person name="Vera-Gargallo B."/>
            <person name="Ghai R."/>
            <person name="Sanchez-Porro C."/>
            <person name="Ventosa A."/>
        </authorList>
    </citation>
    <scope>NUCLEOTIDE SEQUENCE [LARGE SCALE GENOMIC DNA]</scope>
    <source>
        <strain evidence="5 6">F17-44</strain>
    </source>
</reference>
<accession>A0A5N5UEE5</accession>
<dbReference type="Gene3D" id="1.10.287.1120">
    <property type="entry name" value="Bipartite methylase S protein"/>
    <property type="match status" value="1"/>
</dbReference>
<evidence type="ECO:0000313" key="5">
    <source>
        <dbReference type="EMBL" id="KAB7517095.1"/>
    </source>
</evidence>
<name>A0A5N5UEE5_9EURY</name>
<keyword evidence="2" id="KW-0680">Restriction system</keyword>
<protein>
    <recommendedName>
        <fullName evidence="4">Type I restriction modification DNA specificity domain-containing protein</fullName>
    </recommendedName>
</protein>
<comment type="similarity">
    <text evidence="1">Belongs to the type-I restriction system S methylase family.</text>
</comment>
<feature type="domain" description="Type I restriction modification DNA specificity" evidence="4">
    <location>
        <begin position="30"/>
        <end position="177"/>
    </location>
</feature>
<dbReference type="SUPFAM" id="SSF116734">
    <property type="entry name" value="DNA methylase specificity domain"/>
    <property type="match status" value="2"/>
</dbReference>
<dbReference type="RefSeq" id="WP_152119976.1">
    <property type="nucleotide sequence ID" value="NZ_QJOW01000002.1"/>
</dbReference>
<evidence type="ECO:0000256" key="2">
    <source>
        <dbReference type="ARBA" id="ARBA00022747"/>
    </source>
</evidence>
<comment type="caution">
    <text evidence="5">The sequence shown here is derived from an EMBL/GenBank/DDBJ whole genome shotgun (WGS) entry which is preliminary data.</text>
</comment>
<dbReference type="InterPro" id="IPR000055">
    <property type="entry name" value="Restrct_endonuc_typeI_TRD"/>
</dbReference>
<dbReference type="PANTHER" id="PTHR30408">
    <property type="entry name" value="TYPE-1 RESTRICTION ENZYME ECOKI SPECIFICITY PROTEIN"/>
    <property type="match status" value="1"/>
</dbReference>
<dbReference type="OrthoDB" id="84651at2157"/>
<dbReference type="Gene3D" id="3.90.220.20">
    <property type="entry name" value="DNA methylase specificity domains"/>
    <property type="match status" value="2"/>
</dbReference>
<evidence type="ECO:0000313" key="6">
    <source>
        <dbReference type="Proteomes" id="UP000326302"/>
    </source>
</evidence>